<feature type="compositionally biased region" description="Basic and acidic residues" evidence="1">
    <location>
        <begin position="33"/>
        <end position="57"/>
    </location>
</feature>
<keyword evidence="3" id="KW-1185">Reference proteome</keyword>
<comment type="caution">
    <text evidence="2">The sequence shown here is derived from an EMBL/GenBank/DDBJ whole genome shotgun (WGS) entry which is preliminary data.</text>
</comment>
<dbReference type="AlphaFoldDB" id="A0A396RQI5"/>
<evidence type="ECO:0000313" key="2">
    <source>
        <dbReference type="EMBL" id="RHW16543.1"/>
    </source>
</evidence>
<organism evidence="2 3">
    <name type="scientific">Sphingomonas gilva</name>
    <dbReference type="NCBI Taxonomy" id="2305907"/>
    <lineage>
        <taxon>Bacteria</taxon>
        <taxon>Pseudomonadati</taxon>
        <taxon>Pseudomonadota</taxon>
        <taxon>Alphaproteobacteria</taxon>
        <taxon>Sphingomonadales</taxon>
        <taxon>Sphingomonadaceae</taxon>
        <taxon>Sphingomonas</taxon>
    </lineage>
</organism>
<accession>A0A396RQI5</accession>
<evidence type="ECO:0000256" key="1">
    <source>
        <dbReference type="SAM" id="MobiDB-lite"/>
    </source>
</evidence>
<feature type="compositionally biased region" description="Basic and acidic residues" evidence="1">
    <location>
        <begin position="1"/>
        <end position="13"/>
    </location>
</feature>
<sequence length="104" mass="11623">MRSRPRPDRDGAGQRHFAQRSVEQSDDPVAFGADHRGDDTDRGESGHDEDERADDGNHANLPNQSGHRPAAIHSLWISSAFRPVALYVLYMFHMSSLEIQSPTL</sequence>
<feature type="region of interest" description="Disordered" evidence="1">
    <location>
        <begin position="1"/>
        <end position="67"/>
    </location>
</feature>
<name>A0A396RQI5_9SPHN</name>
<gene>
    <name evidence="2" type="ORF">D1610_15785</name>
</gene>
<evidence type="ECO:0000313" key="3">
    <source>
        <dbReference type="Proteomes" id="UP000266693"/>
    </source>
</evidence>
<dbReference type="Proteomes" id="UP000266693">
    <property type="component" value="Unassembled WGS sequence"/>
</dbReference>
<reference evidence="2 3" key="1">
    <citation type="submission" date="2018-08" db="EMBL/GenBank/DDBJ databases">
        <title>The multiple taxonomic identification of Sphingomonas gilva.</title>
        <authorList>
            <person name="Zhu D."/>
            <person name="Zheng S."/>
        </authorList>
    </citation>
    <scope>NUCLEOTIDE SEQUENCE [LARGE SCALE GENOMIC DNA]</scope>
    <source>
        <strain evidence="2 3">ZDH117</strain>
    </source>
</reference>
<protein>
    <submittedName>
        <fullName evidence="2">Uncharacterized protein</fullName>
    </submittedName>
</protein>
<proteinExistence type="predicted"/>
<dbReference type="EMBL" id="QWLV01000009">
    <property type="protein sequence ID" value="RHW16543.1"/>
    <property type="molecule type" value="Genomic_DNA"/>
</dbReference>